<sequence>MNICVVGLGYIGLPSAGFFAEKGFQVHGMDVNKKVVETLKEGSVHIEEPGLPDLINKVVKSGQLTVSDSVVPSDVFIISVPTPIYENQTADLDYVKSATESVLPYLTKGNIVVIESTIPPRTIDDIVVPIIKEYGFDPDANEIYVAHCPERVIPGNILNELEENNRIVGGYTEEASRKAAEIYRQAVSGDVFETKAITAEMAKLMENTFRDVNIALANELAKVSSKLEVNAHDVISLANMHPRVNIHQPGPGVGGHCLAVDPYFIIEKAQAETPLIQTSREINESMPSFVVEQVKKILQYKDNPKIAALGLAYKGNVDDLRESPAITIVEKLAEQFEVKCHDPFVKEDMTHLKLHSLEEALDGSDIALILTDHNVFKDLGAGVFTTHLSQPYILDTKNCLPAQEGLTIYRIGDLSKVNPIE</sequence>
<keyword evidence="2" id="KW-0560">Oxidoreductase</keyword>
<organism evidence="6 7">
    <name type="scientific">Thalassobacillus cyri</name>
    <dbReference type="NCBI Taxonomy" id="571932"/>
    <lineage>
        <taxon>Bacteria</taxon>
        <taxon>Bacillati</taxon>
        <taxon>Bacillota</taxon>
        <taxon>Bacilli</taxon>
        <taxon>Bacillales</taxon>
        <taxon>Bacillaceae</taxon>
        <taxon>Thalassobacillus</taxon>
    </lineage>
</organism>
<dbReference type="InterPro" id="IPR028359">
    <property type="entry name" value="UDP_ManNAc/GlcNAc_DH"/>
</dbReference>
<evidence type="ECO:0000313" key="7">
    <source>
        <dbReference type="Proteomes" id="UP000198584"/>
    </source>
</evidence>
<dbReference type="SUPFAM" id="SSF48179">
    <property type="entry name" value="6-phosphogluconate dehydrogenase C-terminal domain-like"/>
    <property type="match status" value="1"/>
</dbReference>
<dbReference type="InterPro" id="IPR036291">
    <property type="entry name" value="NAD(P)-bd_dom_sf"/>
</dbReference>
<dbReference type="PANTHER" id="PTHR43491">
    <property type="entry name" value="UDP-N-ACETYL-D-MANNOSAMINE DEHYDROGENASE"/>
    <property type="match status" value="1"/>
</dbReference>
<dbReference type="SMART" id="SM00984">
    <property type="entry name" value="UDPG_MGDP_dh_C"/>
    <property type="match status" value="1"/>
</dbReference>
<proteinExistence type="inferred from homology"/>
<dbReference type="NCBIfam" id="TIGR03026">
    <property type="entry name" value="NDP-sugDHase"/>
    <property type="match status" value="1"/>
</dbReference>
<dbReference type="InterPro" id="IPR001732">
    <property type="entry name" value="UDP-Glc/GDP-Man_DH_N"/>
</dbReference>
<dbReference type="GO" id="GO:0016616">
    <property type="term" value="F:oxidoreductase activity, acting on the CH-OH group of donors, NAD or NADP as acceptor"/>
    <property type="evidence" value="ECO:0007669"/>
    <property type="project" value="InterPro"/>
</dbReference>
<feature type="domain" description="UDP-glucose/GDP-mannose dehydrogenase C-terminal" evidence="5">
    <location>
        <begin position="307"/>
        <end position="402"/>
    </location>
</feature>
<dbReference type="GO" id="GO:0000271">
    <property type="term" value="P:polysaccharide biosynthetic process"/>
    <property type="evidence" value="ECO:0007669"/>
    <property type="project" value="InterPro"/>
</dbReference>
<reference evidence="6 7" key="1">
    <citation type="submission" date="2016-10" db="EMBL/GenBank/DDBJ databases">
        <authorList>
            <person name="de Groot N.N."/>
        </authorList>
    </citation>
    <scope>NUCLEOTIDE SEQUENCE [LARGE SCALE GENOMIC DNA]</scope>
    <source>
        <strain evidence="6 7">CCM7597</strain>
    </source>
</reference>
<dbReference type="InterPro" id="IPR014026">
    <property type="entry name" value="UDP-Glc/GDP-Man_DH_dimer"/>
</dbReference>
<dbReference type="Pfam" id="PF03721">
    <property type="entry name" value="UDPG_MGDP_dh_N"/>
    <property type="match status" value="1"/>
</dbReference>
<comment type="similarity">
    <text evidence="1 4">Belongs to the UDP-glucose/GDP-mannose dehydrogenase family.</text>
</comment>
<dbReference type="InterPro" id="IPR008927">
    <property type="entry name" value="6-PGluconate_DH-like_C_sf"/>
</dbReference>
<dbReference type="PIRSF" id="PIRSF000124">
    <property type="entry name" value="UDPglc_GDPman_dh"/>
    <property type="match status" value="1"/>
</dbReference>
<dbReference type="Pfam" id="PF03720">
    <property type="entry name" value="UDPG_MGDP_dh_C"/>
    <property type="match status" value="1"/>
</dbReference>
<gene>
    <name evidence="6" type="ORF">SAMN05421743_10821</name>
</gene>
<dbReference type="RefSeq" id="WP_093045007.1">
    <property type="nucleotide sequence ID" value="NZ_FNQR01000008.1"/>
</dbReference>
<dbReference type="PANTHER" id="PTHR43491:SF2">
    <property type="entry name" value="UDP-N-ACETYL-D-MANNOSAMINE DEHYDROGENASE"/>
    <property type="match status" value="1"/>
</dbReference>
<dbReference type="SUPFAM" id="SSF52413">
    <property type="entry name" value="UDP-glucose/GDP-mannose dehydrogenase C-terminal domain"/>
    <property type="match status" value="1"/>
</dbReference>
<dbReference type="OrthoDB" id="9803238at2"/>
<accession>A0A1H4DW08</accession>
<evidence type="ECO:0000256" key="4">
    <source>
        <dbReference type="PIRNR" id="PIRNR000124"/>
    </source>
</evidence>
<dbReference type="GO" id="GO:0016628">
    <property type="term" value="F:oxidoreductase activity, acting on the CH-CH group of donors, NAD or NADP as acceptor"/>
    <property type="evidence" value="ECO:0007669"/>
    <property type="project" value="InterPro"/>
</dbReference>
<name>A0A1H4DW08_9BACI</name>
<dbReference type="AlphaFoldDB" id="A0A1H4DW08"/>
<dbReference type="SUPFAM" id="SSF51735">
    <property type="entry name" value="NAD(P)-binding Rossmann-fold domains"/>
    <property type="match status" value="1"/>
</dbReference>
<dbReference type="Pfam" id="PF00984">
    <property type="entry name" value="UDPG_MGDP_dh"/>
    <property type="match status" value="1"/>
</dbReference>
<dbReference type="Proteomes" id="UP000198584">
    <property type="component" value="Unassembled WGS sequence"/>
</dbReference>
<dbReference type="Gene3D" id="3.40.50.720">
    <property type="entry name" value="NAD(P)-binding Rossmann-like Domain"/>
    <property type="match status" value="2"/>
</dbReference>
<evidence type="ECO:0000256" key="1">
    <source>
        <dbReference type="ARBA" id="ARBA00006601"/>
    </source>
</evidence>
<dbReference type="EMBL" id="FNQR01000008">
    <property type="protein sequence ID" value="SEA76698.1"/>
    <property type="molecule type" value="Genomic_DNA"/>
</dbReference>
<evidence type="ECO:0000259" key="5">
    <source>
        <dbReference type="SMART" id="SM00984"/>
    </source>
</evidence>
<evidence type="ECO:0000313" key="6">
    <source>
        <dbReference type="EMBL" id="SEA76698.1"/>
    </source>
</evidence>
<evidence type="ECO:0000256" key="2">
    <source>
        <dbReference type="ARBA" id="ARBA00023002"/>
    </source>
</evidence>
<dbReference type="PIRSF" id="PIRSF500136">
    <property type="entry name" value="UDP_ManNAc_DH"/>
    <property type="match status" value="1"/>
</dbReference>
<evidence type="ECO:0000256" key="3">
    <source>
        <dbReference type="ARBA" id="ARBA00023027"/>
    </source>
</evidence>
<keyword evidence="7" id="KW-1185">Reference proteome</keyword>
<dbReference type="GO" id="GO:0051287">
    <property type="term" value="F:NAD binding"/>
    <property type="evidence" value="ECO:0007669"/>
    <property type="project" value="InterPro"/>
</dbReference>
<dbReference type="STRING" id="571932.SAMN05421743_10821"/>
<dbReference type="InterPro" id="IPR017476">
    <property type="entry name" value="UDP-Glc/GDP-Man"/>
</dbReference>
<dbReference type="InterPro" id="IPR014027">
    <property type="entry name" value="UDP-Glc/GDP-Man_DH_C"/>
</dbReference>
<keyword evidence="3" id="KW-0520">NAD</keyword>
<protein>
    <submittedName>
        <fullName evidence="6">UDP-N-acetyl-D-mannosaminuronic acid dehydrogenase</fullName>
    </submittedName>
</protein>
<dbReference type="InterPro" id="IPR036220">
    <property type="entry name" value="UDP-Glc/GDP-Man_DH_C_sf"/>
</dbReference>